<dbReference type="RefSeq" id="WP_123193057.1">
    <property type="nucleotide sequence ID" value="NZ_QICD01000037.1"/>
</dbReference>
<dbReference type="EMBL" id="QICD01000037">
    <property type="protein sequence ID" value="RNL38598.1"/>
    <property type="molecule type" value="Genomic_DNA"/>
</dbReference>
<dbReference type="GO" id="GO:0005886">
    <property type="term" value="C:plasma membrane"/>
    <property type="evidence" value="ECO:0007669"/>
    <property type="project" value="UniProtKB-SubCell"/>
</dbReference>
<evidence type="ECO:0000313" key="9">
    <source>
        <dbReference type="Proteomes" id="UP000278632"/>
    </source>
</evidence>
<protein>
    <submittedName>
        <fullName evidence="8">ABC transporter ATP-binding protein</fullName>
    </submittedName>
</protein>
<dbReference type="PROSITE" id="PS50893">
    <property type="entry name" value="ABC_TRANSPORTER_2"/>
    <property type="match status" value="1"/>
</dbReference>
<dbReference type="Gene3D" id="3.40.50.300">
    <property type="entry name" value="P-loop containing nucleotide triphosphate hydrolases"/>
    <property type="match status" value="1"/>
</dbReference>
<feature type="domain" description="ABC transporter" evidence="7">
    <location>
        <begin position="8"/>
        <end position="233"/>
    </location>
</feature>
<sequence length="304" mass="33774">MTDSQATIELRGLTKDYGQGRGAFDVTFSVERGEVFGFLGPNGAGKTVTMRNLMGFIKPDSGTATIAGLSCFQDRAKIQNRLGYLPGEIACMDDMTGSAFLDFMARMKHVDSTTRMHELIDYFELDPTRKIRKMSKGTKQKVGLVCAFMAEPDIVLLDEPTSGLDPLMQNRFVDLVLDEKSRGTTVLLSSHLFEEVERTCDRVAFIRGGRIVAVECMGDVQKNRKRMFTITFAQPEARTRYLTAHPEACEISGSAAEITITGNMDLFVKDLAAYPVQDLSAREQTLEELFLHLYGAQLKGDAHE</sequence>
<organism evidence="8 9">
    <name type="scientific">Paraeggerthella hongkongensis</name>
    <dbReference type="NCBI Taxonomy" id="230658"/>
    <lineage>
        <taxon>Bacteria</taxon>
        <taxon>Bacillati</taxon>
        <taxon>Actinomycetota</taxon>
        <taxon>Coriobacteriia</taxon>
        <taxon>Eggerthellales</taxon>
        <taxon>Eggerthellaceae</taxon>
        <taxon>Paraeggerthella</taxon>
    </lineage>
</organism>
<dbReference type="InterPro" id="IPR003593">
    <property type="entry name" value="AAA+_ATPase"/>
</dbReference>
<dbReference type="SUPFAM" id="SSF52540">
    <property type="entry name" value="P-loop containing nucleoside triphosphate hydrolases"/>
    <property type="match status" value="1"/>
</dbReference>
<keyword evidence="6" id="KW-0046">Antibiotic resistance</keyword>
<keyword evidence="4" id="KW-0547">Nucleotide-binding</keyword>
<evidence type="ECO:0000259" key="7">
    <source>
        <dbReference type="PROSITE" id="PS50893"/>
    </source>
</evidence>
<dbReference type="InterPro" id="IPR050763">
    <property type="entry name" value="ABC_transporter_ATP-binding"/>
</dbReference>
<gene>
    <name evidence="8" type="ORF">DMP08_11690</name>
</gene>
<dbReference type="Proteomes" id="UP000278632">
    <property type="component" value="Unassembled WGS sequence"/>
</dbReference>
<keyword evidence="5 8" id="KW-0067">ATP-binding</keyword>
<evidence type="ECO:0000256" key="2">
    <source>
        <dbReference type="ARBA" id="ARBA00005417"/>
    </source>
</evidence>
<proteinExistence type="inferred from homology"/>
<name>A0A3N0AVA2_9ACTN</name>
<dbReference type="GO" id="GO:0046677">
    <property type="term" value="P:response to antibiotic"/>
    <property type="evidence" value="ECO:0007669"/>
    <property type="project" value="UniProtKB-KW"/>
</dbReference>
<comment type="subcellular location">
    <subcellularLocation>
        <location evidence="1">Cell membrane</location>
        <topology evidence="1">Peripheral membrane protein</topology>
    </subcellularLocation>
</comment>
<comment type="similarity">
    <text evidence="2">Belongs to the ABC transporter superfamily.</text>
</comment>
<dbReference type="InterPro" id="IPR027417">
    <property type="entry name" value="P-loop_NTPase"/>
</dbReference>
<dbReference type="InterPro" id="IPR003439">
    <property type="entry name" value="ABC_transporter-like_ATP-bd"/>
</dbReference>
<evidence type="ECO:0000256" key="5">
    <source>
        <dbReference type="ARBA" id="ARBA00022840"/>
    </source>
</evidence>
<evidence type="ECO:0000256" key="6">
    <source>
        <dbReference type="ARBA" id="ARBA00023251"/>
    </source>
</evidence>
<dbReference type="PANTHER" id="PTHR42711">
    <property type="entry name" value="ABC TRANSPORTER ATP-BINDING PROTEIN"/>
    <property type="match status" value="1"/>
</dbReference>
<dbReference type="PANTHER" id="PTHR42711:SF5">
    <property type="entry name" value="ABC TRANSPORTER ATP-BINDING PROTEIN NATA"/>
    <property type="match status" value="1"/>
</dbReference>
<evidence type="ECO:0000256" key="4">
    <source>
        <dbReference type="ARBA" id="ARBA00022741"/>
    </source>
</evidence>
<dbReference type="OrthoDB" id="3177347at2"/>
<dbReference type="AlphaFoldDB" id="A0A3N0AVA2"/>
<reference evidence="9" key="1">
    <citation type="submission" date="2018-05" db="EMBL/GenBank/DDBJ databases">
        <title>Genome Sequencing of selected type strains of the family Eggerthellaceae.</title>
        <authorList>
            <person name="Danylec N."/>
            <person name="Stoll D.A."/>
            <person name="Doetsch A."/>
            <person name="Huch M."/>
        </authorList>
    </citation>
    <scope>NUCLEOTIDE SEQUENCE [LARGE SCALE GENOMIC DNA]</scope>
    <source>
        <strain evidence="9">DSM 16106</strain>
    </source>
</reference>
<keyword evidence="9" id="KW-1185">Reference proteome</keyword>
<accession>A0A3N0AVA2</accession>
<dbReference type="SMART" id="SM00382">
    <property type="entry name" value="AAA"/>
    <property type="match status" value="1"/>
</dbReference>
<evidence type="ECO:0000256" key="1">
    <source>
        <dbReference type="ARBA" id="ARBA00004202"/>
    </source>
</evidence>
<evidence type="ECO:0000313" key="8">
    <source>
        <dbReference type="EMBL" id="RNL38598.1"/>
    </source>
</evidence>
<keyword evidence="3" id="KW-0813">Transport</keyword>
<dbReference type="GO" id="GO:0016887">
    <property type="term" value="F:ATP hydrolysis activity"/>
    <property type="evidence" value="ECO:0007669"/>
    <property type="project" value="InterPro"/>
</dbReference>
<dbReference type="GO" id="GO:0005524">
    <property type="term" value="F:ATP binding"/>
    <property type="evidence" value="ECO:0007669"/>
    <property type="project" value="UniProtKB-KW"/>
</dbReference>
<dbReference type="Pfam" id="PF00005">
    <property type="entry name" value="ABC_tran"/>
    <property type="match status" value="1"/>
</dbReference>
<comment type="caution">
    <text evidence="8">The sequence shown here is derived from an EMBL/GenBank/DDBJ whole genome shotgun (WGS) entry which is preliminary data.</text>
</comment>
<evidence type="ECO:0000256" key="3">
    <source>
        <dbReference type="ARBA" id="ARBA00022448"/>
    </source>
</evidence>
<dbReference type="CDD" id="cd03230">
    <property type="entry name" value="ABC_DR_subfamily_A"/>
    <property type="match status" value="1"/>
</dbReference>